<evidence type="ECO:0000256" key="3">
    <source>
        <dbReference type="ARBA" id="ARBA00022452"/>
    </source>
</evidence>
<keyword evidence="6" id="KW-0472">Membrane</keyword>
<evidence type="ECO:0000256" key="1">
    <source>
        <dbReference type="ARBA" id="ARBA00004571"/>
    </source>
</evidence>
<accession>A0A3E2BP28</accession>
<dbReference type="InterPro" id="IPR005017">
    <property type="entry name" value="OMPP1/FadL/TodX"/>
</dbReference>
<keyword evidence="7" id="KW-0998">Cell outer membrane</keyword>
<evidence type="ECO:0000313" key="9">
    <source>
        <dbReference type="EMBL" id="RFT16397.1"/>
    </source>
</evidence>
<sequence>MKKNLSVLVVFILALSSLASGSGFLIYEHGTAAMALAGAFVGIANDPSAIFYNPAGIAWLPGTRVSAGGTFIFPAGSLLLPSWPDPAFQKVYQLDQTFFPPHFYLTHRFGSRVAFGVGVFAPYGLGTAWPVNYPLKYICTETSMQTLFVNPTLAVMLNDNLSIGFGVSYVHSTLKLDLVRHIEIPEVWTGDVPASLKKATGEAVAFNAGLLFKKDRFSAGFNWRSNFTVDYTGDFFLNKTRVPAPIQPYIPGAGVVTTSFKHPNIFDLGFSYQISPKFLVAVAGQYLTWKVYDSYEINIVFENGMTEQEVVEENFKNSILLRAALQYLLKDNLALRGGVIYDQTPQPVETMDPALPDASRVAFTLGLGYTKGKFSVDVAYMYELFQDRTSPNRDIYPMGLGAGTYQTSAQLLGVTLGYRF</sequence>
<dbReference type="Gene3D" id="2.40.160.60">
    <property type="entry name" value="Outer membrane protein transport protein (OMPP1/FadL/TodX)"/>
    <property type="match status" value="1"/>
</dbReference>
<evidence type="ECO:0000256" key="2">
    <source>
        <dbReference type="ARBA" id="ARBA00008163"/>
    </source>
</evidence>
<dbReference type="PANTHER" id="PTHR35093:SF8">
    <property type="entry name" value="OUTER MEMBRANE PROTEIN NMB0088-RELATED"/>
    <property type="match status" value="1"/>
</dbReference>
<evidence type="ECO:0000256" key="8">
    <source>
        <dbReference type="SAM" id="SignalP"/>
    </source>
</evidence>
<feature type="signal peptide" evidence="8">
    <location>
        <begin position="1"/>
        <end position="19"/>
    </location>
</feature>
<keyword evidence="3" id="KW-1134">Transmembrane beta strand</keyword>
<evidence type="ECO:0000256" key="6">
    <source>
        <dbReference type="ARBA" id="ARBA00023136"/>
    </source>
</evidence>
<gene>
    <name evidence="9" type="ORF">OP8BY_1575</name>
</gene>
<evidence type="ECO:0000256" key="4">
    <source>
        <dbReference type="ARBA" id="ARBA00022692"/>
    </source>
</evidence>
<dbReference type="PANTHER" id="PTHR35093">
    <property type="entry name" value="OUTER MEMBRANE PROTEIN NMB0088-RELATED"/>
    <property type="match status" value="1"/>
</dbReference>
<proteinExistence type="inferred from homology"/>
<dbReference type="Pfam" id="PF03349">
    <property type="entry name" value="Toluene_X"/>
    <property type="match status" value="1"/>
</dbReference>
<comment type="caution">
    <text evidence="9">The sequence shown here is derived from an EMBL/GenBank/DDBJ whole genome shotgun (WGS) entry which is preliminary data.</text>
</comment>
<comment type="subcellular location">
    <subcellularLocation>
        <location evidence="1">Cell outer membrane</location>
        <topology evidence="1">Multi-pass membrane protein</topology>
    </subcellularLocation>
</comment>
<evidence type="ECO:0000313" key="10">
    <source>
        <dbReference type="Proteomes" id="UP000257323"/>
    </source>
</evidence>
<dbReference type="GO" id="GO:0015483">
    <property type="term" value="F:long-chain fatty acid transporting porin activity"/>
    <property type="evidence" value="ECO:0007669"/>
    <property type="project" value="TreeGrafter"/>
</dbReference>
<dbReference type="Proteomes" id="UP000257323">
    <property type="component" value="Unassembled WGS sequence"/>
</dbReference>
<protein>
    <submittedName>
        <fullName evidence="9">Membrane protein involved in aromatic hydrocarbon degradation</fullName>
    </submittedName>
</protein>
<keyword evidence="5 8" id="KW-0732">Signal</keyword>
<name>A0A3E2BP28_9BACT</name>
<evidence type="ECO:0000256" key="5">
    <source>
        <dbReference type="ARBA" id="ARBA00022729"/>
    </source>
</evidence>
<comment type="similarity">
    <text evidence="2">Belongs to the OmpP1/FadL family.</text>
</comment>
<dbReference type="GO" id="GO:0009279">
    <property type="term" value="C:cell outer membrane"/>
    <property type="evidence" value="ECO:0007669"/>
    <property type="project" value="UniProtKB-SubCell"/>
</dbReference>
<dbReference type="AlphaFoldDB" id="A0A3E2BP28"/>
<dbReference type="EMBL" id="QUAH01000003">
    <property type="protein sequence ID" value="RFT16397.1"/>
    <property type="molecule type" value="Genomic_DNA"/>
</dbReference>
<reference evidence="9 10" key="1">
    <citation type="submission" date="2018-08" db="EMBL/GenBank/DDBJ databases">
        <title>Genome analysis of the thermophilic bacterium of the candidate phylum Aminicenantes from deep subsurface aquifer revealed its physiology and ecological role.</title>
        <authorList>
            <person name="Kadnikov V.V."/>
            <person name="Mardanov A.V."/>
            <person name="Beletsky A.V."/>
            <person name="Karnachuk O.V."/>
            <person name="Ravin N.V."/>
        </authorList>
    </citation>
    <scope>NUCLEOTIDE SEQUENCE [LARGE SCALE GENOMIC DNA]</scope>
    <source>
        <strain evidence="9">BY38</strain>
    </source>
</reference>
<organism evidence="9 10">
    <name type="scientific">Candidatus Saccharicenans subterraneus</name>
    <dbReference type="NCBI Taxonomy" id="2508984"/>
    <lineage>
        <taxon>Bacteria</taxon>
        <taxon>Candidatus Aminicenantota</taxon>
        <taxon>Candidatus Aminicenantia</taxon>
        <taxon>Candidatus Aminicenantales</taxon>
        <taxon>Candidatus Saccharicenantaceae</taxon>
        <taxon>Candidatus Saccharicenans</taxon>
    </lineage>
</organism>
<keyword evidence="4" id="KW-0812">Transmembrane</keyword>
<dbReference type="SUPFAM" id="SSF56935">
    <property type="entry name" value="Porins"/>
    <property type="match status" value="1"/>
</dbReference>
<feature type="chain" id="PRO_5017545047" evidence="8">
    <location>
        <begin position="20"/>
        <end position="420"/>
    </location>
</feature>
<evidence type="ECO:0000256" key="7">
    <source>
        <dbReference type="ARBA" id="ARBA00023237"/>
    </source>
</evidence>